<name>A0A4R8XSM6_9MICO</name>
<feature type="compositionally biased region" description="Basic and acidic residues" evidence="1">
    <location>
        <begin position="201"/>
        <end position="211"/>
    </location>
</feature>
<sequence length="211" mass="23707">MKTSSNPSSSDSYSKTFRSGASDAHPSRRSKRDYPSKDQIQLFKDLMVRTGIAPTSSLVNMLKKMTITEASGKIAVLLQAAEAVEAARSAHPDGPRSTAHQMTDWGQYKAKLREEITPAELAHVLNLSVNAMRQETAQLKSRFWKMEDFAGRTTEWREVRGMYSPEDIQAGADHREHEHQHTMAEATARHQRQQEASLKAAPEDMRDLLSL</sequence>
<feature type="region of interest" description="Disordered" evidence="1">
    <location>
        <begin position="1"/>
        <end position="36"/>
    </location>
</feature>
<evidence type="ECO:0000256" key="1">
    <source>
        <dbReference type="SAM" id="MobiDB-lite"/>
    </source>
</evidence>
<feature type="region of interest" description="Disordered" evidence="1">
    <location>
        <begin position="171"/>
        <end position="211"/>
    </location>
</feature>
<evidence type="ECO:0000313" key="2">
    <source>
        <dbReference type="EMBL" id="TFC81162.1"/>
    </source>
</evidence>
<dbReference type="EMBL" id="SOGN01000035">
    <property type="protein sequence ID" value="TFC81162.1"/>
    <property type="molecule type" value="Genomic_DNA"/>
</dbReference>
<gene>
    <name evidence="2" type="ORF">E3T23_06600</name>
</gene>
<dbReference type="RefSeq" id="WP_134369593.1">
    <property type="nucleotide sequence ID" value="NZ_SOGN01000035.1"/>
</dbReference>
<feature type="compositionally biased region" description="Low complexity" evidence="1">
    <location>
        <begin position="1"/>
        <end position="14"/>
    </location>
</feature>
<evidence type="ECO:0000313" key="3">
    <source>
        <dbReference type="Proteomes" id="UP000298433"/>
    </source>
</evidence>
<feature type="compositionally biased region" description="Basic and acidic residues" evidence="1">
    <location>
        <begin position="172"/>
        <end position="182"/>
    </location>
</feature>
<comment type="caution">
    <text evidence="2">The sequence shown here is derived from an EMBL/GenBank/DDBJ whole genome shotgun (WGS) entry which is preliminary data.</text>
</comment>
<protein>
    <submittedName>
        <fullName evidence="2">Uncharacterized protein</fullName>
    </submittedName>
</protein>
<dbReference type="AlphaFoldDB" id="A0A4R8XSM6"/>
<organism evidence="2 3">
    <name type="scientific">Cryobacterium cheniae</name>
    <dbReference type="NCBI Taxonomy" id="1259262"/>
    <lineage>
        <taxon>Bacteria</taxon>
        <taxon>Bacillati</taxon>
        <taxon>Actinomycetota</taxon>
        <taxon>Actinomycetes</taxon>
        <taxon>Micrococcales</taxon>
        <taxon>Microbacteriaceae</taxon>
        <taxon>Cryobacterium</taxon>
    </lineage>
</organism>
<proteinExistence type="predicted"/>
<reference evidence="2 3" key="1">
    <citation type="submission" date="2019-03" db="EMBL/GenBank/DDBJ databases">
        <title>Genomics of glacier-inhabiting Cryobacterium strains.</title>
        <authorList>
            <person name="Liu Q."/>
            <person name="Xin Y.-H."/>
        </authorList>
    </citation>
    <scope>NUCLEOTIDE SEQUENCE [LARGE SCALE GENOMIC DNA]</scope>
    <source>
        <strain evidence="2 3">TMT2-48-2</strain>
    </source>
</reference>
<accession>A0A4R8XSM6</accession>
<dbReference type="Proteomes" id="UP000298433">
    <property type="component" value="Unassembled WGS sequence"/>
</dbReference>
<keyword evidence="3" id="KW-1185">Reference proteome</keyword>